<accession>A0A433QU75</accession>
<dbReference type="PANTHER" id="PTHR46457">
    <property type="entry name" value="DNA REPAIR PROTEIN RAD51 HOMOLOG 4"/>
    <property type="match status" value="1"/>
</dbReference>
<name>A0A433QU75_9FUNG</name>
<evidence type="ECO:0000313" key="3">
    <source>
        <dbReference type="EMBL" id="RUS33297.1"/>
    </source>
</evidence>
<proteinExistence type="predicted"/>
<dbReference type="GO" id="GO:0033063">
    <property type="term" value="C:Rad51B-Rad51C-Rad51D-XRCC2 complex"/>
    <property type="evidence" value="ECO:0007669"/>
    <property type="project" value="TreeGrafter"/>
</dbReference>
<feature type="non-terminal residue" evidence="3">
    <location>
        <position position="1"/>
    </location>
</feature>
<gene>
    <name evidence="3" type="ORF">BC938DRAFT_472168</name>
</gene>
<keyword evidence="4" id="KW-1185">Reference proteome</keyword>
<dbReference type="Gene3D" id="3.40.50.300">
    <property type="entry name" value="P-loop containing nucleotide triphosphate hydrolases"/>
    <property type="match status" value="1"/>
</dbReference>
<dbReference type="GO" id="GO:0008094">
    <property type="term" value="F:ATP-dependent activity, acting on DNA"/>
    <property type="evidence" value="ECO:0007669"/>
    <property type="project" value="TreeGrafter"/>
</dbReference>
<dbReference type="GO" id="GO:0000723">
    <property type="term" value="P:telomere maintenance"/>
    <property type="evidence" value="ECO:0007669"/>
    <property type="project" value="TreeGrafter"/>
</dbReference>
<evidence type="ECO:0008006" key="5">
    <source>
        <dbReference type="Google" id="ProtNLM"/>
    </source>
</evidence>
<evidence type="ECO:0000313" key="4">
    <source>
        <dbReference type="Proteomes" id="UP000274822"/>
    </source>
</evidence>
<comment type="subcellular location">
    <subcellularLocation>
        <location evidence="1">Nucleus</location>
    </subcellularLocation>
</comment>
<keyword evidence="2" id="KW-0539">Nucleus</keyword>
<reference evidence="3 4" key="1">
    <citation type="journal article" date="2018" name="New Phytol.">
        <title>Phylogenomics of Endogonaceae and evolution of mycorrhizas within Mucoromycota.</title>
        <authorList>
            <person name="Chang Y."/>
            <person name="Desiro A."/>
            <person name="Na H."/>
            <person name="Sandor L."/>
            <person name="Lipzen A."/>
            <person name="Clum A."/>
            <person name="Barry K."/>
            <person name="Grigoriev I.V."/>
            <person name="Martin F.M."/>
            <person name="Stajich J.E."/>
            <person name="Smith M.E."/>
            <person name="Bonito G."/>
            <person name="Spatafora J.W."/>
        </authorList>
    </citation>
    <scope>NUCLEOTIDE SEQUENCE [LARGE SCALE GENOMIC DNA]</scope>
    <source>
        <strain evidence="3 4">AD002</strain>
    </source>
</reference>
<evidence type="ECO:0000256" key="2">
    <source>
        <dbReference type="ARBA" id="ARBA00023242"/>
    </source>
</evidence>
<dbReference type="InterPro" id="IPR027417">
    <property type="entry name" value="P-loop_NTPase"/>
</dbReference>
<dbReference type="EMBL" id="RBNJ01001297">
    <property type="protein sequence ID" value="RUS33297.1"/>
    <property type="molecule type" value="Genomic_DNA"/>
</dbReference>
<dbReference type="PANTHER" id="PTHR46457:SF1">
    <property type="entry name" value="DNA REPAIR PROTEIN RAD51 HOMOLOG 4"/>
    <property type="match status" value="1"/>
</dbReference>
<dbReference type="GO" id="GO:0000724">
    <property type="term" value="P:double-strand break repair via homologous recombination"/>
    <property type="evidence" value="ECO:0007669"/>
    <property type="project" value="TreeGrafter"/>
</dbReference>
<dbReference type="GO" id="GO:0000400">
    <property type="term" value="F:four-way junction DNA binding"/>
    <property type="evidence" value="ECO:0007669"/>
    <property type="project" value="TreeGrafter"/>
</dbReference>
<organism evidence="3 4">
    <name type="scientific">Jimgerdemannia flammicorona</name>
    <dbReference type="NCBI Taxonomy" id="994334"/>
    <lineage>
        <taxon>Eukaryota</taxon>
        <taxon>Fungi</taxon>
        <taxon>Fungi incertae sedis</taxon>
        <taxon>Mucoromycota</taxon>
        <taxon>Mucoromycotina</taxon>
        <taxon>Endogonomycetes</taxon>
        <taxon>Endogonales</taxon>
        <taxon>Endogonaceae</taxon>
        <taxon>Jimgerdemannia</taxon>
    </lineage>
</organism>
<dbReference type="AlphaFoldDB" id="A0A433QU75"/>
<evidence type="ECO:0000256" key="1">
    <source>
        <dbReference type="ARBA" id="ARBA00004123"/>
    </source>
</evidence>
<dbReference type="GO" id="GO:0003697">
    <property type="term" value="F:single-stranded DNA binding"/>
    <property type="evidence" value="ECO:0007669"/>
    <property type="project" value="TreeGrafter"/>
</dbReference>
<sequence>IEDVRYAILDTEIRPEDDPFHANLRLVVVDSASAVLSTLLTATQSQGHALMTTFARSLRSLATAHHIAILSHLIPTSTSPGRHLLRLLHAVLPALGLRRHQYQARSWSLMDVPDGRAAVSEQADGEG</sequence>
<dbReference type="GO" id="GO:0042148">
    <property type="term" value="P:DNA strand invasion"/>
    <property type="evidence" value="ECO:0007669"/>
    <property type="project" value="TreeGrafter"/>
</dbReference>
<comment type="caution">
    <text evidence="3">The sequence shown here is derived from an EMBL/GenBank/DDBJ whole genome shotgun (WGS) entry which is preliminary data.</text>
</comment>
<dbReference type="Proteomes" id="UP000274822">
    <property type="component" value="Unassembled WGS sequence"/>
</dbReference>
<dbReference type="InterPro" id="IPR051988">
    <property type="entry name" value="HRR_RAD51_Paralog"/>
</dbReference>
<dbReference type="GO" id="GO:0005657">
    <property type="term" value="C:replication fork"/>
    <property type="evidence" value="ECO:0007669"/>
    <property type="project" value="TreeGrafter"/>
</dbReference>
<dbReference type="GO" id="GO:0005815">
    <property type="term" value="C:microtubule organizing center"/>
    <property type="evidence" value="ECO:0007669"/>
    <property type="project" value="TreeGrafter"/>
</dbReference>
<dbReference type="GO" id="GO:0007131">
    <property type="term" value="P:reciprocal meiotic recombination"/>
    <property type="evidence" value="ECO:0007669"/>
    <property type="project" value="TreeGrafter"/>
</dbReference>
<protein>
    <recommendedName>
        <fullName evidence="5">DNA recombination and repair protein Rad51-like C-terminal domain-containing protein</fullName>
    </recommendedName>
</protein>